<accession>A0ABS9YN03</accession>
<feature type="compositionally biased region" description="Low complexity" evidence="1">
    <location>
        <begin position="49"/>
        <end position="61"/>
    </location>
</feature>
<dbReference type="EMBL" id="JALDAY010000020">
    <property type="protein sequence ID" value="MCI3278638.1"/>
    <property type="molecule type" value="Genomic_DNA"/>
</dbReference>
<protein>
    <submittedName>
        <fullName evidence="2">Uncharacterized protein</fullName>
    </submittedName>
</protein>
<feature type="region of interest" description="Disordered" evidence="1">
    <location>
        <begin position="1"/>
        <end position="83"/>
    </location>
</feature>
<feature type="compositionally biased region" description="Basic and acidic residues" evidence="1">
    <location>
        <begin position="17"/>
        <end position="34"/>
    </location>
</feature>
<evidence type="ECO:0000313" key="3">
    <source>
        <dbReference type="Proteomes" id="UP001165269"/>
    </source>
</evidence>
<name>A0ABS9YN03_9ACTN</name>
<gene>
    <name evidence="2" type="ORF">MQP27_46995</name>
</gene>
<proteinExistence type="predicted"/>
<dbReference type="RefSeq" id="WP_242777468.1">
    <property type="nucleotide sequence ID" value="NZ_JALDAY010000020.1"/>
</dbReference>
<reference evidence="2" key="1">
    <citation type="submission" date="2022-03" db="EMBL/GenBank/DDBJ databases">
        <title>Streptomyces 7R015 and 7R016 isolated from Barleria lupulina in Thailand.</title>
        <authorList>
            <person name="Kanchanasin P."/>
            <person name="Phongsopitanun W."/>
            <person name="Tanasupawat S."/>
        </authorList>
    </citation>
    <scope>NUCLEOTIDE SEQUENCE</scope>
    <source>
        <strain evidence="2">7R015</strain>
    </source>
</reference>
<evidence type="ECO:0000256" key="1">
    <source>
        <dbReference type="SAM" id="MobiDB-lite"/>
    </source>
</evidence>
<dbReference type="Proteomes" id="UP001165269">
    <property type="component" value="Unassembled WGS sequence"/>
</dbReference>
<comment type="caution">
    <text evidence="2">The sequence shown here is derived from an EMBL/GenBank/DDBJ whole genome shotgun (WGS) entry which is preliminary data.</text>
</comment>
<evidence type="ECO:0000313" key="2">
    <source>
        <dbReference type="EMBL" id="MCI3278638.1"/>
    </source>
</evidence>
<organism evidence="2 3">
    <name type="scientific">Streptomyces cylindrosporus</name>
    <dbReference type="NCBI Taxonomy" id="2927583"/>
    <lineage>
        <taxon>Bacteria</taxon>
        <taxon>Bacillati</taxon>
        <taxon>Actinomycetota</taxon>
        <taxon>Actinomycetes</taxon>
        <taxon>Kitasatosporales</taxon>
        <taxon>Streptomycetaceae</taxon>
        <taxon>Streptomyces</taxon>
    </lineage>
</organism>
<sequence length="193" mass="20797">MVAMPRKKGRGQAEITDAGRFHLEHGHHPDRPELAPRPPRAVASEAETPVAADPPQDADPATETKPVSKDAVKPPSPSPAAVGPTLIAQVQKAGRFLRITGPGAEERARYRRAFDAARQCALEEYHLMYSRRAKGDFFLGLLRVTGEDDTEWNCIRLARSRAITDGDDVLAAATKDQSAFTTTSASSSSPGLT</sequence>
<feature type="compositionally biased region" description="Basic residues" evidence="1">
    <location>
        <begin position="1"/>
        <end position="10"/>
    </location>
</feature>
<keyword evidence="3" id="KW-1185">Reference proteome</keyword>